<dbReference type="EMBL" id="CM044701">
    <property type="protein sequence ID" value="KAI5682035.1"/>
    <property type="molecule type" value="Genomic_DNA"/>
</dbReference>
<dbReference type="Proteomes" id="UP001060085">
    <property type="component" value="Linkage Group LG01"/>
</dbReference>
<gene>
    <name evidence="1" type="ORF">M9H77_03263</name>
</gene>
<organism evidence="1 2">
    <name type="scientific">Catharanthus roseus</name>
    <name type="common">Madagascar periwinkle</name>
    <name type="synonym">Vinca rosea</name>
    <dbReference type="NCBI Taxonomy" id="4058"/>
    <lineage>
        <taxon>Eukaryota</taxon>
        <taxon>Viridiplantae</taxon>
        <taxon>Streptophyta</taxon>
        <taxon>Embryophyta</taxon>
        <taxon>Tracheophyta</taxon>
        <taxon>Spermatophyta</taxon>
        <taxon>Magnoliopsida</taxon>
        <taxon>eudicotyledons</taxon>
        <taxon>Gunneridae</taxon>
        <taxon>Pentapetalae</taxon>
        <taxon>asterids</taxon>
        <taxon>lamiids</taxon>
        <taxon>Gentianales</taxon>
        <taxon>Apocynaceae</taxon>
        <taxon>Rauvolfioideae</taxon>
        <taxon>Vinceae</taxon>
        <taxon>Catharanthinae</taxon>
        <taxon>Catharanthus</taxon>
    </lineage>
</organism>
<accession>A0ACC0CAX1</accession>
<reference evidence="2" key="1">
    <citation type="journal article" date="2023" name="Nat. Plants">
        <title>Single-cell RNA sequencing provides a high-resolution roadmap for understanding the multicellular compartmentation of specialized metabolism.</title>
        <authorList>
            <person name="Sun S."/>
            <person name="Shen X."/>
            <person name="Li Y."/>
            <person name="Li Y."/>
            <person name="Wang S."/>
            <person name="Li R."/>
            <person name="Zhang H."/>
            <person name="Shen G."/>
            <person name="Guo B."/>
            <person name="Wei J."/>
            <person name="Xu J."/>
            <person name="St-Pierre B."/>
            <person name="Chen S."/>
            <person name="Sun C."/>
        </authorList>
    </citation>
    <scope>NUCLEOTIDE SEQUENCE [LARGE SCALE GENOMIC DNA]</scope>
</reference>
<sequence>MASSQNPGSTRTPSRLSDIGSIPSNTGEEYIRYLLGATLAAGVSSEAAVVSTPLTMPPQYTSTQVVIRTARVLPPAKNIPIEAIATVVGPSSQVAQLSPSREATSVHMLITDEGRVHIFSFKSSSIALYGNTIVD</sequence>
<protein>
    <submittedName>
        <fullName evidence="1">Uncharacterized protein</fullName>
    </submittedName>
</protein>
<proteinExistence type="predicted"/>
<name>A0ACC0CAX1_CATRO</name>
<evidence type="ECO:0000313" key="1">
    <source>
        <dbReference type="EMBL" id="KAI5682035.1"/>
    </source>
</evidence>
<evidence type="ECO:0000313" key="2">
    <source>
        <dbReference type="Proteomes" id="UP001060085"/>
    </source>
</evidence>
<comment type="caution">
    <text evidence="1">The sequence shown here is derived from an EMBL/GenBank/DDBJ whole genome shotgun (WGS) entry which is preliminary data.</text>
</comment>
<keyword evidence="2" id="KW-1185">Reference proteome</keyword>